<comment type="caution">
    <text evidence="1">The sequence shown here is derived from an EMBL/GenBank/DDBJ whole genome shotgun (WGS) entry which is preliminary data.</text>
</comment>
<dbReference type="Proteomes" id="UP000237752">
    <property type="component" value="Unassembled WGS sequence"/>
</dbReference>
<dbReference type="EMBL" id="PVUE01000001">
    <property type="protein sequence ID" value="PRZ44338.1"/>
    <property type="molecule type" value="Genomic_DNA"/>
</dbReference>
<dbReference type="RefSeq" id="WP_106347359.1">
    <property type="nucleotide sequence ID" value="NZ_PVUE01000001.1"/>
</dbReference>
<gene>
    <name evidence="1" type="ORF">CLV47_101464</name>
</gene>
<sequence length="313" mass="34598">MTTPRARTLRRSRVLSLAAPQEGVAHRRQLYQAGLTRSEVRAELAAGRWVRLGQQSIQVGPAGTHSKLWQAVFEVGTAAAVDGVSALIAVGLSGFSEDVVHVSVPKSARYRRTKGVRIHETRRRQPNDLAAVGLPRVLPHIAAIRAALWARSDRQAVTILAMVVQQRIVTAEDLWLAAHTVKRHVRRSLIRRTIGDLADGAQSLGELDFAAMCRKWGYPPPDRQTVRVMPNGRAYLDAEWDEYDAVVEIDGAQHFGPDAAYADLFRQNEVTLGDSRVLRVPVIAFRIGPDPFMAQAGRLLRRGGWEGLHSRAP</sequence>
<dbReference type="AlphaFoldDB" id="A0A2T1A7M0"/>
<proteinExistence type="predicted"/>
<protein>
    <recommendedName>
        <fullName evidence="3">Transcriptional regulator, AbiEi antitoxin, Type IV TA system</fullName>
    </recommendedName>
</protein>
<keyword evidence="2" id="KW-1185">Reference proteome</keyword>
<name>A0A2T1A7M0_9ACTN</name>
<accession>A0A2T1A7M0</accession>
<evidence type="ECO:0000313" key="1">
    <source>
        <dbReference type="EMBL" id="PRZ44338.1"/>
    </source>
</evidence>
<evidence type="ECO:0008006" key="3">
    <source>
        <dbReference type="Google" id="ProtNLM"/>
    </source>
</evidence>
<organism evidence="1 2">
    <name type="scientific">Antricoccus suffuscus</name>
    <dbReference type="NCBI Taxonomy" id="1629062"/>
    <lineage>
        <taxon>Bacteria</taxon>
        <taxon>Bacillati</taxon>
        <taxon>Actinomycetota</taxon>
        <taxon>Actinomycetes</taxon>
        <taxon>Geodermatophilales</taxon>
        <taxon>Antricoccaceae</taxon>
        <taxon>Antricoccus</taxon>
    </lineage>
</organism>
<dbReference type="OrthoDB" id="3209715at2"/>
<evidence type="ECO:0000313" key="2">
    <source>
        <dbReference type="Proteomes" id="UP000237752"/>
    </source>
</evidence>
<reference evidence="1 2" key="1">
    <citation type="submission" date="2018-03" db="EMBL/GenBank/DDBJ databases">
        <title>Genomic Encyclopedia of Archaeal and Bacterial Type Strains, Phase II (KMG-II): from individual species to whole genera.</title>
        <authorList>
            <person name="Goeker M."/>
        </authorList>
    </citation>
    <scope>NUCLEOTIDE SEQUENCE [LARGE SCALE GENOMIC DNA]</scope>
    <source>
        <strain evidence="1 2">DSM 100065</strain>
    </source>
</reference>